<name>A0A396HAH4_MEDTR</name>
<sequence>MFQNLNPFLCLFVEDRTNRGVLSHAVLNRQNAVFEYLIGLDSRNEFMSHEDMFGNNILHLAGEMPHSASIKNSDGFRSKTLHNHLSEPRKIRLDICLHRFFNLSHKDLVEEAAKWTTDLLSTTFIAVATIFWGASSVNTTRLPPDPSDYFVVASKIGSFLSFVSFLVFIALKVPLRNNEEFLKTI</sequence>
<evidence type="ECO:0000313" key="2">
    <source>
        <dbReference type="EMBL" id="RHN50289.1"/>
    </source>
</evidence>
<keyword evidence="1" id="KW-1133">Transmembrane helix</keyword>
<organism evidence="2">
    <name type="scientific">Medicago truncatula</name>
    <name type="common">Barrel medic</name>
    <name type="synonym">Medicago tribuloides</name>
    <dbReference type="NCBI Taxonomy" id="3880"/>
    <lineage>
        <taxon>Eukaryota</taxon>
        <taxon>Viridiplantae</taxon>
        <taxon>Streptophyta</taxon>
        <taxon>Embryophyta</taxon>
        <taxon>Tracheophyta</taxon>
        <taxon>Spermatophyta</taxon>
        <taxon>Magnoliopsida</taxon>
        <taxon>eudicotyledons</taxon>
        <taxon>Gunneridae</taxon>
        <taxon>Pentapetalae</taxon>
        <taxon>rosids</taxon>
        <taxon>fabids</taxon>
        <taxon>Fabales</taxon>
        <taxon>Fabaceae</taxon>
        <taxon>Papilionoideae</taxon>
        <taxon>50 kb inversion clade</taxon>
        <taxon>NPAAA clade</taxon>
        <taxon>Hologalegina</taxon>
        <taxon>IRL clade</taxon>
        <taxon>Trifolieae</taxon>
        <taxon>Medicago</taxon>
    </lineage>
</organism>
<dbReference type="AlphaFoldDB" id="A0A396HAH4"/>
<evidence type="ECO:0008006" key="3">
    <source>
        <dbReference type="Google" id="ProtNLM"/>
    </source>
</evidence>
<evidence type="ECO:0000256" key="1">
    <source>
        <dbReference type="SAM" id="Phobius"/>
    </source>
</evidence>
<keyword evidence="1" id="KW-0812">Transmembrane</keyword>
<feature type="transmembrane region" description="Helical" evidence="1">
    <location>
        <begin position="149"/>
        <end position="171"/>
    </location>
</feature>
<keyword evidence="1" id="KW-0472">Membrane</keyword>
<proteinExistence type="predicted"/>
<dbReference type="Gramene" id="rna34561">
    <property type="protein sequence ID" value="RHN50289.1"/>
    <property type="gene ID" value="gene34561"/>
</dbReference>
<feature type="transmembrane region" description="Helical" evidence="1">
    <location>
        <begin position="119"/>
        <end position="137"/>
    </location>
</feature>
<protein>
    <recommendedName>
        <fullName evidence="3">PGG domain-containing protein</fullName>
    </recommendedName>
</protein>
<gene>
    <name evidence="2" type="ORF">MtrunA17_Chr6g0455841</name>
</gene>
<dbReference type="Proteomes" id="UP000265566">
    <property type="component" value="Chromosome 6"/>
</dbReference>
<comment type="caution">
    <text evidence="2">The sequence shown here is derived from an EMBL/GenBank/DDBJ whole genome shotgun (WGS) entry which is preliminary data.</text>
</comment>
<reference evidence="2" key="1">
    <citation type="journal article" date="2018" name="Nat. Plants">
        <title>Whole-genome landscape of Medicago truncatula symbiotic genes.</title>
        <authorList>
            <person name="Pecrix Y."/>
            <person name="Gamas P."/>
            <person name="Carrere S."/>
        </authorList>
    </citation>
    <scope>NUCLEOTIDE SEQUENCE</scope>
    <source>
        <tissue evidence="2">Leaves</tissue>
    </source>
</reference>
<dbReference type="EMBL" id="PSQE01000006">
    <property type="protein sequence ID" value="RHN50289.1"/>
    <property type="molecule type" value="Genomic_DNA"/>
</dbReference>
<accession>A0A396HAH4</accession>